<feature type="domain" description="Nitrogenase/oxidoreductase component 1" evidence="1">
    <location>
        <begin position="34"/>
        <end position="379"/>
    </location>
</feature>
<dbReference type="InterPro" id="IPR000510">
    <property type="entry name" value="Nase/OxRdtase_comp1"/>
</dbReference>
<gene>
    <name evidence="2" type="ORF">EDD66_102120</name>
</gene>
<sequence>MIKEDFKFLNRLSDINNNMGIKFLHRAAAPGSHCPMHMALATIRSIKGVSSLVVGMAECGYYSRFVACSPYGEYKELHYVYELDSNEVVFGCRKGVKKALLEMDREGAKVILVIMTCVPALIGEDMESILEEVNPLMNEKAVFIDSAHFKRNGYQSGFSDTLDQLVRTMGKERTEKRKRVNFFGGARGGEFKLLKDMIIQNGYEVSEYARGFSMDDLYRSRESALSIILDRKMLKAGRTLKEIQGIPYVCMADRYTGDDIAGGYEEIFCLLSITNYSELLKGRKLLEKLIQGSKEKFLNISYIATYPELDILPVAMFLSSLGMVPELLHVEEFNEDSLPYKEGINALGRDPYIAYITNKEEILEAFEEPVTLSLGNCQGLERDNIISDSELARMSSLWGFERSQALLDLILKNR</sequence>
<proteinExistence type="predicted"/>
<dbReference type="InterPro" id="IPR052673">
    <property type="entry name" value="Ni-siroh_cyclase_CfbD"/>
</dbReference>
<dbReference type="OrthoDB" id="495776at2"/>
<reference evidence="2 3" key="1">
    <citation type="submission" date="2018-11" db="EMBL/GenBank/DDBJ databases">
        <title>Genomic Encyclopedia of Type Strains, Phase IV (KMG-IV): sequencing the most valuable type-strain genomes for metagenomic binning, comparative biology and taxonomic classification.</title>
        <authorList>
            <person name="Goeker M."/>
        </authorList>
    </citation>
    <scope>NUCLEOTIDE SEQUENCE [LARGE SCALE GENOMIC DNA]</scope>
    <source>
        <strain evidence="2 3">DSM 26537</strain>
    </source>
</reference>
<keyword evidence="3" id="KW-1185">Reference proteome</keyword>
<dbReference type="SUPFAM" id="SSF53807">
    <property type="entry name" value="Helical backbone' metal receptor"/>
    <property type="match status" value="1"/>
</dbReference>
<dbReference type="Gene3D" id="3.40.50.1980">
    <property type="entry name" value="Nitrogenase molybdenum iron protein domain"/>
    <property type="match status" value="2"/>
</dbReference>
<dbReference type="AlphaFoldDB" id="A0A3N1XV16"/>
<dbReference type="RefSeq" id="WP_123608173.1">
    <property type="nucleotide sequence ID" value="NZ_RJVG01000002.1"/>
</dbReference>
<dbReference type="EMBL" id="RJVG01000002">
    <property type="protein sequence ID" value="ROR30469.1"/>
    <property type="molecule type" value="Genomic_DNA"/>
</dbReference>
<evidence type="ECO:0000259" key="1">
    <source>
        <dbReference type="Pfam" id="PF00148"/>
    </source>
</evidence>
<evidence type="ECO:0000313" key="2">
    <source>
        <dbReference type="EMBL" id="ROR30469.1"/>
    </source>
</evidence>
<name>A0A3N1XV16_9FIRM</name>
<dbReference type="Proteomes" id="UP000273083">
    <property type="component" value="Unassembled WGS sequence"/>
</dbReference>
<accession>A0A3N1XV16</accession>
<dbReference type="PANTHER" id="PTHR42846">
    <property type="entry name" value="NI-SIROHYDROCHLORIN A,C-DIAMIDE REDUCTIVE CYCLASE COMPLEX, COMPONENT CFBD"/>
    <property type="match status" value="1"/>
</dbReference>
<dbReference type="PANTHER" id="PTHR42846:SF1">
    <property type="entry name" value="NI-SIROHYDROCHLORIN A,C-DIAMIDE REDUCTIVE CYCLASE COMPLEX, COMPONENT CFBD"/>
    <property type="match status" value="1"/>
</dbReference>
<comment type="caution">
    <text evidence="2">The sequence shown here is derived from an EMBL/GenBank/DDBJ whole genome shotgun (WGS) entry which is preliminary data.</text>
</comment>
<dbReference type="Pfam" id="PF00148">
    <property type="entry name" value="Oxidored_nitro"/>
    <property type="match status" value="1"/>
</dbReference>
<evidence type="ECO:0000313" key="3">
    <source>
        <dbReference type="Proteomes" id="UP000273083"/>
    </source>
</evidence>
<dbReference type="GO" id="GO:0016491">
    <property type="term" value="F:oxidoreductase activity"/>
    <property type="evidence" value="ECO:0007669"/>
    <property type="project" value="InterPro"/>
</dbReference>
<organism evidence="2 3">
    <name type="scientific">Mobilisporobacter senegalensis</name>
    <dbReference type="NCBI Taxonomy" id="1329262"/>
    <lineage>
        <taxon>Bacteria</taxon>
        <taxon>Bacillati</taxon>
        <taxon>Bacillota</taxon>
        <taxon>Clostridia</taxon>
        <taxon>Lachnospirales</taxon>
        <taxon>Lachnospiraceae</taxon>
        <taxon>Mobilisporobacter</taxon>
    </lineage>
</organism>
<protein>
    <submittedName>
        <fullName evidence="2">Nitrogenase molybdenum-iron protein alpha/beta subunit</fullName>
    </submittedName>
</protein>